<protein>
    <submittedName>
        <fullName evidence="4">SPFH domain-containing protein</fullName>
    </submittedName>
</protein>
<accession>A0A7J3VU31</accession>
<feature type="region of interest" description="Disordered" evidence="1">
    <location>
        <begin position="290"/>
        <end position="310"/>
    </location>
</feature>
<feature type="domain" description="DZANK-type" evidence="2">
    <location>
        <begin position="266"/>
        <end position="316"/>
    </location>
</feature>
<reference evidence="4" key="1">
    <citation type="journal article" date="2020" name="mSystems">
        <title>Genome- and Community-Level Interaction Insights into Carbon Utilization and Element Cycling Functions of Hydrothermarchaeota in Hydrothermal Sediment.</title>
        <authorList>
            <person name="Zhou Z."/>
            <person name="Liu Y."/>
            <person name="Xu W."/>
            <person name="Pan J."/>
            <person name="Luo Z.H."/>
            <person name="Li M."/>
        </authorList>
    </citation>
    <scope>NUCLEOTIDE SEQUENCE [LARGE SCALE GENOMIC DNA]</scope>
    <source>
        <strain evidence="4">SpSt-1074</strain>
    </source>
</reference>
<evidence type="ECO:0000256" key="1">
    <source>
        <dbReference type="SAM" id="MobiDB-lite"/>
    </source>
</evidence>
<dbReference type="PANTHER" id="PTHR37826:SF2">
    <property type="entry name" value="ZINC-RIBBON DOMAIN-CONTAINING PROTEIN"/>
    <property type="match status" value="1"/>
</dbReference>
<dbReference type="InterPro" id="IPR025874">
    <property type="entry name" value="DZR"/>
</dbReference>
<dbReference type="AlphaFoldDB" id="A0A7J3VU31"/>
<sequence>MPKVIQWVGAREGDVVWRYPFDEIEWGSNLVVEESQAAVFLRDGKAYDVFRAGRHVITTANLPLITKVLSRIAGFDRVPFKATVVFVSLKQFQGRFGAQGQTSELAPLKFFGSFWFRVGEPNLFVQEVVGSQSAYGTEQLQDFLRAYFNEIMIDELSRHSVVEVYGKLDETSFIARNAAGAALTRIGLELIDVKFEGLDTTPEWRDRIFFLKQGVPAAEVLRMQTVAKTAEALSQSPGAAVGAGFAVIPPLFQQPAQQPPTVVILCPSCGYQNQQGMKFCGNCGKPLGPPSQPQQSGTCPNGHSVPQGSKFCPECGAKLG</sequence>
<dbReference type="InterPro" id="IPR033880">
    <property type="entry name" value="SPFH_YdjI"/>
</dbReference>
<dbReference type="EMBL" id="DRXH01000141">
    <property type="protein sequence ID" value="HHM44457.1"/>
    <property type="molecule type" value="Genomic_DNA"/>
</dbReference>
<feature type="domain" description="SPFH" evidence="3">
    <location>
        <begin position="16"/>
        <end position="198"/>
    </location>
</feature>
<dbReference type="SUPFAM" id="SSF117892">
    <property type="entry name" value="Band 7/SPFH domain"/>
    <property type="match status" value="1"/>
</dbReference>
<dbReference type="CDD" id="cd03408">
    <property type="entry name" value="SPFH_like_u1"/>
    <property type="match status" value="1"/>
</dbReference>
<feature type="compositionally biased region" description="Polar residues" evidence="1">
    <location>
        <begin position="298"/>
        <end position="307"/>
    </location>
</feature>
<dbReference type="InterPro" id="IPR036013">
    <property type="entry name" value="Band_7/SPFH_dom_sf"/>
</dbReference>
<evidence type="ECO:0000259" key="2">
    <source>
        <dbReference type="Pfam" id="PF12773"/>
    </source>
</evidence>
<dbReference type="Pfam" id="PF12773">
    <property type="entry name" value="DZR"/>
    <property type="match status" value="1"/>
</dbReference>
<gene>
    <name evidence="4" type="ORF">ENM31_04080</name>
</gene>
<name>A0A7J3VU31_CALS0</name>
<proteinExistence type="predicted"/>
<dbReference type="Gene3D" id="3.30.479.30">
    <property type="entry name" value="Band 7 domain"/>
    <property type="match status" value="1"/>
</dbReference>
<evidence type="ECO:0000313" key="4">
    <source>
        <dbReference type="EMBL" id="HHM44457.1"/>
    </source>
</evidence>
<dbReference type="Pfam" id="PF13421">
    <property type="entry name" value="Band_7_1"/>
    <property type="match status" value="1"/>
</dbReference>
<dbReference type="PANTHER" id="PTHR37826">
    <property type="entry name" value="FLOTILLIN BAND_7_5 DOMAIN PROTEIN"/>
    <property type="match status" value="1"/>
</dbReference>
<evidence type="ECO:0000259" key="3">
    <source>
        <dbReference type="Pfam" id="PF13421"/>
    </source>
</evidence>
<comment type="caution">
    <text evidence="4">The sequence shown here is derived from an EMBL/GenBank/DDBJ whole genome shotgun (WGS) entry which is preliminary data.</text>
</comment>
<organism evidence="4">
    <name type="scientific">Caldiarchaeum subterraneum</name>
    <dbReference type="NCBI Taxonomy" id="311458"/>
    <lineage>
        <taxon>Archaea</taxon>
        <taxon>Nitrososphaerota</taxon>
        <taxon>Candidatus Caldarchaeales</taxon>
        <taxon>Candidatus Caldarchaeaceae</taxon>
        <taxon>Candidatus Caldarchaeum</taxon>
    </lineage>
</organism>